<evidence type="ECO:0000313" key="1">
    <source>
        <dbReference type="EMBL" id="GJT54752.1"/>
    </source>
</evidence>
<sequence length="144" mass="16285">MSTTNISAFDIGNEVDDDNARDYDVRITGARTSGDFISYENMDPSKVKRLKYVECLTCLYNPGPIYLDCHIKGFRVMESFGQEPVPQFYKGVMDPGRDPAKRCWLSNDQINAWMELLIKSRLDGARWTIAKSGTTSLNPGSEIF</sequence>
<reference evidence="1" key="1">
    <citation type="journal article" date="2022" name="Int. J. Mol. Sci.">
        <title>Draft Genome of Tanacetum Coccineum: Genomic Comparison of Closely Related Tanacetum-Family Plants.</title>
        <authorList>
            <person name="Yamashiro T."/>
            <person name="Shiraishi A."/>
            <person name="Nakayama K."/>
            <person name="Satake H."/>
        </authorList>
    </citation>
    <scope>NUCLEOTIDE SEQUENCE</scope>
</reference>
<protein>
    <submittedName>
        <fullName evidence="1">Uncharacterized protein</fullName>
    </submittedName>
</protein>
<proteinExistence type="predicted"/>
<gene>
    <name evidence="1" type="ORF">Tco_0989806</name>
</gene>
<accession>A0ABQ5EV31</accession>
<name>A0ABQ5EV31_9ASTR</name>
<dbReference type="EMBL" id="BQNB010016700">
    <property type="protein sequence ID" value="GJT54752.1"/>
    <property type="molecule type" value="Genomic_DNA"/>
</dbReference>
<organism evidence="1 2">
    <name type="scientific">Tanacetum coccineum</name>
    <dbReference type="NCBI Taxonomy" id="301880"/>
    <lineage>
        <taxon>Eukaryota</taxon>
        <taxon>Viridiplantae</taxon>
        <taxon>Streptophyta</taxon>
        <taxon>Embryophyta</taxon>
        <taxon>Tracheophyta</taxon>
        <taxon>Spermatophyta</taxon>
        <taxon>Magnoliopsida</taxon>
        <taxon>eudicotyledons</taxon>
        <taxon>Gunneridae</taxon>
        <taxon>Pentapetalae</taxon>
        <taxon>asterids</taxon>
        <taxon>campanulids</taxon>
        <taxon>Asterales</taxon>
        <taxon>Asteraceae</taxon>
        <taxon>Asteroideae</taxon>
        <taxon>Anthemideae</taxon>
        <taxon>Anthemidinae</taxon>
        <taxon>Tanacetum</taxon>
    </lineage>
</organism>
<keyword evidence="2" id="KW-1185">Reference proteome</keyword>
<dbReference type="Proteomes" id="UP001151760">
    <property type="component" value="Unassembled WGS sequence"/>
</dbReference>
<evidence type="ECO:0000313" key="2">
    <source>
        <dbReference type="Proteomes" id="UP001151760"/>
    </source>
</evidence>
<reference evidence="1" key="2">
    <citation type="submission" date="2022-01" db="EMBL/GenBank/DDBJ databases">
        <authorList>
            <person name="Yamashiro T."/>
            <person name="Shiraishi A."/>
            <person name="Satake H."/>
            <person name="Nakayama K."/>
        </authorList>
    </citation>
    <scope>NUCLEOTIDE SEQUENCE</scope>
</reference>
<comment type="caution">
    <text evidence="1">The sequence shown here is derived from an EMBL/GenBank/DDBJ whole genome shotgun (WGS) entry which is preliminary data.</text>
</comment>